<evidence type="ECO:0000256" key="1">
    <source>
        <dbReference type="SAM" id="Phobius"/>
    </source>
</evidence>
<gene>
    <name evidence="3" type="ORF">K505DRAFT_317441</name>
</gene>
<dbReference type="EMBL" id="MU002375">
    <property type="protein sequence ID" value="KAF2787004.1"/>
    <property type="molecule type" value="Genomic_DNA"/>
</dbReference>
<feature type="domain" description="Rhodopsin" evidence="2">
    <location>
        <begin position="38"/>
        <end position="268"/>
    </location>
</feature>
<keyword evidence="1" id="KW-1133">Transmembrane helix</keyword>
<feature type="transmembrane region" description="Helical" evidence="1">
    <location>
        <begin position="132"/>
        <end position="152"/>
    </location>
</feature>
<dbReference type="InterPro" id="IPR049326">
    <property type="entry name" value="Rhodopsin_dom_fungi"/>
</dbReference>
<keyword evidence="4" id="KW-1185">Reference proteome</keyword>
<reference evidence="3" key="1">
    <citation type="journal article" date="2020" name="Stud. Mycol.">
        <title>101 Dothideomycetes genomes: a test case for predicting lifestyles and emergence of pathogens.</title>
        <authorList>
            <person name="Haridas S."/>
            <person name="Albert R."/>
            <person name="Binder M."/>
            <person name="Bloem J."/>
            <person name="Labutti K."/>
            <person name="Salamov A."/>
            <person name="Andreopoulos B."/>
            <person name="Baker S."/>
            <person name="Barry K."/>
            <person name="Bills G."/>
            <person name="Bluhm B."/>
            <person name="Cannon C."/>
            <person name="Castanera R."/>
            <person name="Culley D."/>
            <person name="Daum C."/>
            <person name="Ezra D."/>
            <person name="Gonzalez J."/>
            <person name="Henrissat B."/>
            <person name="Kuo A."/>
            <person name="Liang C."/>
            <person name="Lipzen A."/>
            <person name="Lutzoni F."/>
            <person name="Magnuson J."/>
            <person name="Mondo S."/>
            <person name="Nolan M."/>
            <person name="Ohm R."/>
            <person name="Pangilinan J."/>
            <person name="Park H.-J."/>
            <person name="Ramirez L."/>
            <person name="Alfaro M."/>
            <person name="Sun H."/>
            <person name="Tritt A."/>
            <person name="Yoshinaga Y."/>
            <person name="Zwiers L.-H."/>
            <person name="Turgeon B."/>
            <person name="Goodwin S."/>
            <person name="Spatafora J."/>
            <person name="Crous P."/>
            <person name="Grigoriev I."/>
        </authorList>
    </citation>
    <scope>NUCLEOTIDE SEQUENCE</scope>
    <source>
        <strain evidence="3">CBS 109.77</strain>
    </source>
</reference>
<evidence type="ECO:0000313" key="4">
    <source>
        <dbReference type="Proteomes" id="UP000799757"/>
    </source>
</evidence>
<feature type="transmembrane region" description="Helical" evidence="1">
    <location>
        <begin position="20"/>
        <end position="43"/>
    </location>
</feature>
<dbReference type="OrthoDB" id="3918601at2759"/>
<feature type="transmembrane region" description="Helical" evidence="1">
    <location>
        <begin position="172"/>
        <end position="194"/>
    </location>
</feature>
<keyword evidence="1" id="KW-0812">Transmembrane</keyword>
<proteinExistence type="predicted"/>
<feature type="transmembrane region" description="Helical" evidence="1">
    <location>
        <begin position="94"/>
        <end position="120"/>
    </location>
</feature>
<dbReference type="AlphaFoldDB" id="A0A6A6WSW7"/>
<dbReference type="PANTHER" id="PTHR38794:SF1">
    <property type="entry name" value="INTEGRAL MEMBRANE PROTEIN"/>
    <property type="match status" value="1"/>
</dbReference>
<keyword evidence="1" id="KW-0472">Membrane</keyword>
<evidence type="ECO:0000313" key="3">
    <source>
        <dbReference type="EMBL" id="KAF2787004.1"/>
    </source>
</evidence>
<dbReference type="PANTHER" id="PTHR38794">
    <property type="entry name" value="INTEGRAL MEMBRANE PROTEIN"/>
    <property type="match status" value="1"/>
</dbReference>
<evidence type="ECO:0000259" key="2">
    <source>
        <dbReference type="Pfam" id="PF20684"/>
    </source>
</evidence>
<organism evidence="3 4">
    <name type="scientific">Melanomma pulvis-pyrius CBS 109.77</name>
    <dbReference type="NCBI Taxonomy" id="1314802"/>
    <lineage>
        <taxon>Eukaryota</taxon>
        <taxon>Fungi</taxon>
        <taxon>Dikarya</taxon>
        <taxon>Ascomycota</taxon>
        <taxon>Pezizomycotina</taxon>
        <taxon>Dothideomycetes</taxon>
        <taxon>Pleosporomycetidae</taxon>
        <taxon>Pleosporales</taxon>
        <taxon>Melanommataceae</taxon>
        <taxon>Melanomma</taxon>
    </lineage>
</organism>
<sequence length="370" mass="40247">MDSYGPDPGPRNAPSGRGGILLVSLYSWTCITIGVAIARFVVASIHNVEFDFDDGMVLVSSILHTAATVAWQYAVSGGLGKHFSKVNSKDAAQYFKAAYAAQLLQIAAMACAKLSSAFLIGRVAPQSQRERSILFGSVVLWAVYSVFAFAFQCGLPRPWEFSPQRCAHAGPLFSIIVLNIISDILLTAWIFPILHPLNMDKARRRAVALLFGSRAVVPLVAIAQVWATAKAAQSHDPTWDGFQLALITHIVASLSLIVASLPRIKRFLGSGGMNNPRIHEIELPLSIRVRSEGESLKLVPSSSAKFTTTVMSGNSGKTEKSKAQQDWQKFISMGSRQDDQTSTSSLFEHHGGVMLQQEVTVKVEDSNHPR</sequence>
<feature type="transmembrane region" description="Helical" evidence="1">
    <location>
        <begin position="206"/>
        <end position="229"/>
    </location>
</feature>
<feature type="transmembrane region" description="Helical" evidence="1">
    <location>
        <begin position="241"/>
        <end position="261"/>
    </location>
</feature>
<protein>
    <recommendedName>
        <fullName evidence="2">Rhodopsin domain-containing protein</fullName>
    </recommendedName>
</protein>
<accession>A0A6A6WSW7</accession>
<dbReference type="Proteomes" id="UP000799757">
    <property type="component" value="Unassembled WGS sequence"/>
</dbReference>
<feature type="transmembrane region" description="Helical" evidence="1">
    <location>
        <begin position="55"/>
        <end position="74"/>
    </location>
</feature>
<name>A0A6A6WSW7_9PLEO</name>
<dbReference type="Pfam" id="PF20684">
    <property type="entry name" value="Fung_rhodopsin"/>
    <property type="match status" value="1"/>
</dbReference>